<reference evidence="2 3" key="1">
    <citation type="submission" date="2021-05" db="EMBL/GenBank/DDBJ databases">
        <title>Genome Assembly of Synthetic Allotetraploid Brassica napus Reveals Homoeologous Exchanges between Subgenomes.</title>
        <authorList>
            <person name="Davis J.T."/>
        </authorList>
    </citation>
    <scope>NUCLEOTIDE SEQUENCE [LARGE SCALE GENOMIC DNA]</scope>
    <source>
        <strain evidence="3">cv. Da-Ae</strain>
        <tissue evidence="2">Seedling</tissue>
    </source>
</reference>
<dbReference type="EMBL" id="JAGKQM010000017">
    <property type="protein sequence ID" value="KAH0868106.1"/>
    <property type="molecule type" value="Genomic_DNA"/>
</dbReference>
<evidence type="ECO:0000313" key="3">
    <source>
        <dbReference type="Proteomes" id="UP000824890"/>
    </source>
</evidence>
<dbReference type="Proteomes" id="UP000824890">
    <property type="component" value="Unassembled WGS sequence"/>
</dbReference>
<evidence type="ECO:0000313" key="2">
    <source>
        <dbReference type="EMBL" id="KAH0868106.1"/>
    </source>
</evidence>
<gene>
    <name evidence="2" type="ORF">HID58_075128</name>
</gene>
<evidence type="ECO:0000259" key="1">
    <source>
        <dbReference type="Pfam" id="PF03407"/>
    </source>
</evidence>
<name>A0ABQ7YLS0_BRANA</name>
<organism evidence="2 3">
    <name type="scientific">Brassica napus</name>
    <name type="common">Rape</name>
    <dbReference type="NCBI Taxonomy" id="3708"/>
    <lineage>
        <taxon>Eukaryota</taxon>
        <taxon>Viridiplantae</taxon>
        <taxon>Streptophyta</taxon>
        <taxon>Embryophyta</taxon>
        <taxon>Tracheophyta</taxon>
        <taxon>Spermatophyta</taxon>
        <taxon>Magnoliopsida</taxon>
        <taxon>eudicotyledons</taxon>
        <taxon>Gunneridae</taxon>
        <taxon>Pentapetalae</taxon>
        <taxon>rosids</taxon>
        <taxon>malvids</taxon>
        <taxon>Brassicales</taxon>
        <taxon>Brassicaceae</taxon>
        <taxon>Brassiceae</taxon>
        <taxon>Brassica</taxon>
    </lineage>
</organism>
<accession>A0ABQ7YLS0</accession>
<dbReference type="PANTHER" id="PTHR46038:SF13">
    <property type="entry name" value="GLYCOSYLTRANSFERASE"/>
    <property type="match status" value="1"/>
</dbReference>
<dbReference type="InterPro" id="IPR044821">
    <property type="entry name" value="At1g28695/At4g15970-like"/>
</dbReference>
<dbReference type="Pfam" id="PF03407">
    <property type="entry name" value="Nucleotid_trans"/>
    <property type="match status" value="1"/>
</dbReference>
<comment type="caution">
    <text evidence="2">The sequence shown here is derived from an EMBL/GenBank/DDBJ whole genome shotgun (WGS) entry which is preliminary data.</text>
</comment>
<dbReference type="InterPro" id="IPR005069">
    <property type="entry name" value="Nucl-diP-sugar_transferase"/>
</dbReference>
<protein>
    <recommendedName>
        <fullName evidence="1">Nucleotide-diphospho-sugar transferase domain-containing protein</fullName>
    </recommendedName>
</protein>
<keyword evidence="3" id="KW-1185">Reference proteome</keyword>
<dbReference type="PANTHER" id="PTHR46038">
    <property type="entry name" value="EXPRESSED PROTEIN-RELATED"/>
    <property type="match status" value="1"/>
</dbReference>
<proteinExistence type="predicted"/>
<feature type="domain" description="Nucleotide-diphospho-sugar transferase" evidence="1">
    <location>
        <begin position="137"/>
        <end position="336"/>
    </location>
</feature>
<sequence length="375" mass="43294">MKQTAAASSEPQPLPLPQSSSLYAFVPPLMSAKKNSNNNDNVSNLISCSNGLPYYLNHVLINVICCHIGIIQTSTIADNVGQFEAEDSKNLERILREASTAEKTVIVTMMNQAYADLNSTFDVFLEGFQVGDGTEKLLRHVLVVCLDERAYSHCVEVFPHRCFLLRTTGIDFSGERLFTVGDYLEMMWRRTEFLGSLLKLGYNFLFTDMDTVWLRDPFPRLIPDVDFQIACDRFNGNSSDTRNYADGGFKFVVANHRTIEFYKYWYVSRLRYPGNNEQDVINKIKGNKYLNKIGLKMRFLDTTHVGNFCQRNWDIIKVCVMHGNCCIGQDNKMKDLRQVLDDWTAYFSNGDRAREFRQPMNCWRSLRRQYNKERG</sequence>